<dbReference type="Proteomes" id="UP000434044">
    <property type="component" value="Unassembled WGS sequence"/>
</dbReference>
<dbReference type="PROSITE" id="PS50943">
    <property type="entry name" value="HTH_CROC1"/>
    <property type="match status" value="1"/>
</dbReference>
<accession>A0A6N8EH71</accession>
<evidence type="ECO:0000313" key="2">
    <source>
        <dbReference type="EMBL" id="MTW22239.1"/>
    </source>
</evidence>
<evidence type="ECO:0000259" key="1">
    <source>
        <dbReference type="PROSITE" id="PS50943"/>
    </source>
</evidence>
<dbReference type="Pfam" id="PF01381">
    <property type="entry name" value="HTH_3"/>
    <property type="match status" value="1"/>
</dbReference>
<dbReference type="EMBL" id="WNKT01000034">
    <property type="protein sequence ID" value="MTW22239.1"/>
    <property type="molecule type" value="Genomic_DNA"/>
</dbReference>
<dbReference type="SMART" id="SM00530">
    <property type="entry name" value="HTH_XRE"/>
    <property type="match status" value="1"/>
</dbReference>
<organism evidence="2 3">
    <name type="scientific">Allochromatium palmeri</name>
    <dbReference type="NCBI Taxonomy" id="231048"/>
    <lineage>
        <taxon>Bacteria</taxon>
        <taxon>Pseudomonadati</taxon>
        <taxon>Pseudomonadota</taxon>
        <taxon>Gammaproteobacteria</taxon>
        <taxon>Chromatiales</taxon>
        <taxon>Chromatiaceae</taxon>
        <taxon>Allochromatium</taxon>
    </lineage>
</organism>
<dbReference type="GO" id="GO:0003677">
    <property type="term" value="F:DNA binding"/>
    <property type="evidence" value="ECO:0007669"/>
    <property type="project" value="InterPro"/>
</dbReference>
<dbReference type="CDD" id="cd00093">
    <property type="entry name" value="HTH_XRE"/>
    <property type="match status" value="1"/>
</dbReference>
<comment type="caution">
    <text evidence="2">The sequence shown here is derived from an EMBL/GenBank/DDBJ whole genome shotgun (WGS) entry which is preliminary data.</text>
</comment>
<evidence type="ECO:0000313" key="3">
    <source>
        <dbReference type="Proteomes" id="UP000434044"/>
    </source>
</evidence>
<feature type="domain" description="HTH cro/C1-type" evidence="1">
    <location>
        <begin position="33"/>
        <end position="87"/>
    </location>
</feature>
<sequence>MILGKKDQCMRTVKATPHPAPLITHPQQLGALVRAVRTASGLTLEETALSVKVAKQTLQNLETGTGTVSLALAFKVMNGLGIRLTWQAPPDGGRSGGTDAA</sequence>
<proteinExistence type="predicted"/>
<dbReference type="OrthoDB" id="5569968at2"/>
<dbReference type="AlphaFoldDB" id="A0A6N8EH71"/>
<dbReference type="InterPro" id="IPR001387">
    <property type="entry name" value="Cro/C1-type_HTH"/>
</dbReference>
<dbReference type="SUPFAM" id="SSF47413">
    <property type="entry name" value="lambda repressor-like DNA-binding domains"/>
    <property type="match status" value="1"/>
</dbReference>
<keyword evidence="3" id="KW-1185">Reference proteome</keyword>
<dbReference type="Gene3D" id="1.10.260.40">
    <property type="entry name" value="lambda repressor-like DNA-binding domains"/>
    <property type="match status" value="1"/>
</dbReference>
<dbReference type="InterPro" id="IPR010982">
    <property type="entry name" value="Lambda_DNA-bd_dom_sf"/>
</dbReference>
<gene>
    <name evidence="2" type="ORF">GJ668_14245</name>
</gene>
<name>A0A6N8EH71_9GAMM</name>
<reference evidence="2 3" key="1">
    <citation type="submission" date="2019-11" db="EMBL/GenBank/DDBJ databases">
        <title>Whole-genome sequence of the anaerobic purple sulfur bacterium Allochromatium palmeri DSM 15591.</title>
        <authorList>
            <person name="Kyndt J.A."/>
            <person name="Meyer T.E."/>
        </authorList>
    </citation>
    <scope>NUCLEOTIDE SEQUENCE [LARGE SCALE GENOMIC DNA]</scope>
    <source>
        <strain evidence="2 3">DSM 15591</strain>
    </source>
</reference>
<protein>
    <submittedName>
        <fullName evidence="2">Helix-turn-helix domain-containing protein</fullName>
    </submittedName>
</protein>